<proteinExistence type="inferred from homology"/>
<dbReference type="RefSeq" id="WP_173809369.1">
    <property type="nucleotide sequence ID" value="NZ_JABSNP010000005.1"/>
</dbReference>
<keyword evidence="3" id="KW-0521">NADP</keyword>
<protein>
    <recommendedName>
        <fullName evidence="2">hydroxymethylglutaryl-CoA reductase (NADPH)</fullName>
        <ecNumber evidence="2">1.1.1.34</ecNumber>
    </recommendedName>
</protein>
<dbReference type="InterPro" id="IPR023074">
    <property type="entry name" value="HMG_CoA_Rdtase_cat_sf"/>
</dbReference>
<dbReference type="EC" id="1.1.1.34" evidence="2"/>
<sequence>MVFTPSPMLLKLLYTRGSLHNLPDGQGVAFSIKNRLDTVNITGLRQVQVGDVVVPAAQVTLDLGNGETRPAAGLGPAEGQALALPVGRALTFALATPPLPEGMYAVQVWFSTDALGDLHVEVEDAIAGAAAGRARIPRADDDDYSAAAIQARQRFAEEFTQQHFKHLKAYSFDAHDLRGNCEHFVGVAQVPVGLAGPLTVNGEHAQGDFLIPMATTEGTLVASYNRGMQVLNLCGGVKCTVIGDAMQRAPVFVFSDARGARDFGQWVAANLERIRPEAESTSRIAKLQYIDTYLANKFAYLRFNFSTGDAAGQNMVGRATFAACSWILANYDGPKIERFYLESNFATDKKASQINVMRTRGKRVTAEAVVKRDVLQQRMRVTPEQLAYHGQVSNVGAFLSGANNNGAHSANGITALFIATGQDVANVSESSAGVLYSEVTPAGDLYLNITIPSLIVATHGGGTGLATQNECLRMLGCVGPGTVYKLAEIVAGVVLAGELSLAAAISSSDWVSSHEQYGRNR</sequence>
<dbReference type="PANTHER" id="PTHR10572">
    <property type="entry name" value="3-HYDROXY-3-METHYLGLUTARYL-COENZYME A REDUCTASE"/>
    <property type="match status" value="1"/>
</dbReference>
<evidence type="ECO:0000313" key="6">
    <source>
        <dbReference type="EMBL" id="NRT18621.1"/>
    </source>
</evidence>
<dbReference type="Gene3D" id="3.90.770.10">
    <property type="entry name" value="3-hydroxy-3-methylglutaryl-coenzyme A Reductase, Chain A, domain 2"/>
    <property type="match status" value="1"/>
</dbReference>
<dbReference type="EMBL" id="JABSNP010000005">
    <property type="protein sequence ID" value="NRT18621.1"/>
    <property type="molecule type" value="Genomic_DNA"/>
</dbReference>
<dbReference type="Proteomes" id="UP000779507">
    <property type="component" value="Unassembled WGS sequence"/>
</dbReference>
<evidence type="ECO:0000313" key="7">
    <source>
        <dbReference type="Proteomes" id="UP000779507"/>
    </source>
</evidence>
<gene>
    <name evidence="6" type="ORF">HNP98_001442</name>
</gene>
<dbReference type="SUPFAM" id="SSF56542">
    <property type="entry name" value="Substrate-binding domain of HMG-CoA reductase"/>
    <property type="match status" value="1"/>
</dbReference>
<evidence type="ECO:0000256" key="1">
    <source>
        <dbReference type="ARBA" id="ARBA00007661"/>
    </source>
</evidence>
<dbReference type="Pfam" id="PF25653">
    <property type="entry name" value="HMG-CoA_red_N"/>
    <property type="match status" value="1"/>
</dbReference>
<dbReference type="PROSITE" id="PS50065">
    <property type="entry name" value="HMG_COA_REDUCTASE_4"/>
    <property type="match status" value="1"/>
</dbReference>
<dbReference type="PANTHER" id="PTHR10572:SF24">
    <property type="entry name" value="3-HYDROXY-3-METHYLGLUTARYL-COENZYME A REDUCTASE"/>
    <property type="match status" value="1"/>
</dbReference>
<dbReference type="SUPFAM" id="SSF55035">
    <property type="entry name" value="NAD-binding domain of HMG-CoA reductase"/>
    <property type="match status" value="1"/>
</dbReference>
<comment type="similarity">
    <text evidence="1">Belongs to the HMG-CoA reductase family.</text>
</comment>
<evidence type="ECO:0000256" key="4">
    <source>
        <dbReference type="ARBA" id="ARBA00023002"/>
    </source>
</evidence>
<evidence type="ECO:0000256" key="2">
    <source>
        <dbReference type="ARBA" id="ARBA00012999"/>
    </source>
</evidence>
<dbReference type="InterPro" id="IPR057868">
    <property type="entry name" value="HMG-CoA"/>
</dbReference>
<keyword evidence="4 6" id="KW-0560">Oxidoreductase</keyword>
<evidence type="ECO:0000256" key="3">
    <source>
        <dbReference type="ARBA" id="ARBA00022857"/>
    </source>
</evidence>
<accession>A0ABX2FPZ9</accession>
<reference evidence="6 7" key="1">
    <citation type="submission" date="2020-05" db="EMBL/GenBank/DDBJ databases">
        <title>Genomic Encyclopedia of Type Strains, Phase IV (KMG-V): Genome sequencing to study the core and pangenomes of soil and plant-associated prokaryotes.</title>
        <authorList>
            <person name="Whitman W."/>
        </authorList>
    </citation>
    <scope>NUCLEOTIDE SEQUENCE [LARGE SCALE GENOMIC DNA]</scope>
    <source>
        <strain evidence="6 7">9A</strain>
    </source>
</reference>
<dbReference type="Pfam" id="PF00368">
    <property type="entry name" value="HMG-CoA_red"/>
    <property type="match status" value="1"/>
</dbReference>
<dbReference type="PRINTS" id="PR00071">
    <property type="entry name" value="HMGCOARDTASE"/>
</dbReference>
<dbReference type="CDD" id="cd00643">
    <property type="entry name" value="HMG-CoA_reductase_classI"/>
    <property type="match status" value="1"/>
</dbReference>
<keyword evidence="7" id="KW-1185">Reference proteome</keyword>
<name>A0ABX2FPZ9_9BACT</name>
<organism evidence="6 7">
    <name type="scientific">Hymenobacter caeli</name>
    <dbReference type="NCBI Taxonomy" id="2735894"/>
    <lineage>
        <taxon>Bacteria</taxon>
        <taxon>Pseudomonadati</taxon>
        <taxon>Bacteroidota</taxon>
        <taxon>Cytophagia</taxon>
        <taxon>Cytophagales</taxon>
        <taxon>Hymenobacteraceae</taxon>
        <taxon>Hymenobacter</taxon>
    </lineage>
</organism>
<dbReference type="InterPro" id="IPR009029">
    <property type="entry name" value="HMG_CoA_Rdtase_sub-bd_dom_sf"/>
</dbReference>
<feature type="domain" description="Hydroxymethylglutaryl-CoA reductase-like" evidence="5">
    <location>
        <begin position="9"/>
        <end position="126"/>
    </location>
</feature>
<evidence type="ECO:0000259" key="5">
    <source>
        <dbReference type="Pfam" id="PF25653"/>
    </source>
</evidence>
<dbReference type="InterPro" id="IPR009023">
    <property type="entry name" value="HMG_CoA_Rdtase_NAD(P)-bd_sf"/>
</dbReference>
<dbReference type="InterPro" id="IPR004554">
    <property type="entry name" value="HMG_CoA_Rdtase_eu_arc"/>
</dbReference>
<comment type="caution">
    <text evidence="6">The sequence shown here is derived from an EMBL/GenBank/DDBJ whole genome shotgun (WGS) entry which is preliminary data.</text>
</comment>
<dbReference type="Gene3D" id="3.30.70.420">
    <property type="entry name" value="Hydroxymethylglutaryl-CoA reductase, class I/II, NAD/NADP-binding domain"/>
    <property type="match status" value="1"/>
</dbReference>
<dbReference type="InterPro" id="IPR002202">
    <property type="entry name" value="HMG_CoA_Rdtase"/>
</dbReference>
<dbReference type="GO" id="GO:0004420">
    <property type="term" value="F:hydroxymethylglutaryl-CoA reductase (NADPH) activity"/>
    <property type="evidence" value="ECO:0007669"/>
    <property type="project" value="UniProtKB-EC"/>
</dbReference>